<proteinExistence type="predicted"/>
<evidence type="ECO:0000313" key="1">
    <source>
        <dbReference type="EMBL" id="QZE12972.1"/>
    </source>
</evidence>
<name>A0AC61NNA6_9BACT</name>
<gene>
    <name evidence="1" type="ORF">K4L44_10265</name>
</gene>
<sequence length="507" mass="59274">MKRKILFLLAILLTVSPVFCQTLEEFKKAQQEGLKRQKQQQQNGLNEAAIALELYKKRERESFANYLIEDWMKRKAFHADSMPQEVKPKEVPTTTPKRIKRKTKKIKHIDRIYIPKTVVLSTTKVEKEKEEFLIPWAKADDGNYEANVTGVGFSFYGSYIFFKTFNRWTEVAFDGKSKEEAIANVYKKWSRMDVSDDIASLKELRDSYQLNDYGYYMLIKDISTYLFKDSESLQTLWTWYVLLEQSYDVRLAYHDDEIAMMYATDVQVYRKLSMMIGKNQYYMTSNYSGSWYIYEDQFKGANTPLKMTFSNAMLLSESNKNIPVAFAYKKKDYKFDFTYNKNLIDFYKNYPPIAVQEHFSTPVTEEMIQSIDKQLKPVVSALETPKEKVDFLLSFVQHAFPYKRDVEQFGKEKYFYVEEMFAYPFSDCEDRSVLFSFLVDHFVSLPTVGVWSPGHMFVAVDLSPAQGDVVYYKKTAFTVCDPTYVGASIGQGMPNVMKEKVSLIPCR</sequence>
<organism evidence="1 2">
    <name type="scientific">Halosquirtibacter laminarini</name>
    <dbReference type="NCBI Taxonomy" id="3374600"/>
    <lineage>
        <taxon>Bacteria</taxon>
        <taxon>Pseudomonadati</taxon>
        <taxon>Bacteroidota</taxon>
        <taxon>Bacteroidia</taxon>
        <taxon>Marinilabiliales</taxon>
        <taxon>Prolixibacteraceae</taxon>
        <taxon>Halosquirtibacter</taxon>
    </lineage>
</organism>
<reference evidence="1" key="1">
    <citation type="submission" date="2021-08" db="EMBL/GenBank/DDBJ databases">
        <title>Novel anaerobic bacterium isolated from sea squirt in East Sea, Republic of Korea.</title>
        <authorList>
            <person name="Nguyen T.H."/>
            <person name="Li Z."/>
            <person name="Lee Y.-J."/>
            <person name="Ko J."/>
            <person name="Kim S.-G."/>
        </authorList>
    </citation>
    <scope>NUCLEOTIDE SEQUENCE</scope>
    <source>
        <strain evidence="1">KCTC 25031</strain>
    </source>
</reference>
<keyword evidence="2" id="KW-1185">Reference proteome</keyword>
<evidence type="ECO:0000313" key="2">
    <source>
        <dbReference type="Proteomes" id="UP000826212"/>
    </source>
</evidence>
<protein>
    <submittedName>
        <fullName evidence="1">Uncharacterized protein</fullName>
    </submittedName>
</protein>
<dbReference type="EMBL" id="CP081303">
    <property type="protein sequence ID" value="QZE12972.1"/>
    <property type="molecule type" value="Genomic_DNA"/>
</dbReference>
<dbReference type="Proteomes" id="UP000826212">
    <property type="component" value="Chromosome"/>
</dbReference>
<accession>A0AC61NNA6</accession>